<keyword evidence="2" id="KW-1185">Reference proteome</keyword>
<organism evidence="1 2">
    <name type="scientific">Umbra pygmaea</name>
    <name type="common">Eastern mudminnow</name>
    <dbReference type="NCBI Taxonomy" id="75934"/>
    <lineage>
        <taxon>Eukaryota</taxon>
        <taxon>Metazoa</taxon>
        <taxon>Chordata</taxon>
        <taxon>Craniata</taxon>
        <taxon>Vertebrata</taxon>
        <taxon>Euteleostomi</taxon>
        <taxon>Actinopterygii</taxon>
        <taxon>Neopterygii</taxon>
        <taxon>Teleostei</taxon>
        <taxon>Protacanthopterygii</taxon>
        <taxon>Esociformes</taxon>
        <taxon>Umbridae</taxon>
        <taxon>Umbra</taxon>
    </lineage>
</organism>
<sequence>MRFQVAPHVFWVCHKSQSLLGPYHPKDTHRNHNTQGGTPRRHLEYQVEDFSSTHEEYFEKIVHLRAAVSFR</sequence>
<dbReference type="AlphaFoldDB" id="A0ABD0WJZ6"/>
<gene>
    <name evidence="1" type="ORF">UPYG_G00205920</name>
</gene>
<reference evidence="1 2" key="1">
    <citation type="submission" date="2024-06" db="EMBL/GenBank/DDBJ databases">
        <authorList>
            <person name="Pan Q."/>
            <person name="Wen M."/>
            <person name="Jouanno E."/>
            <person name="Zahm M."/>
            <person name="Klopp C."/>
            <person name="Cabau C."/>
            <person name="Louis A."/>
            <person name="Berthelot C."/>
            <person name="Parey E."/>
            <person name="Roest Crollius H."/>
            <person name="Montfort J."/>
            <person name="Robinson-Rechavi M."/>
            <person name="Bouchez O."/>
            <person name="Lampietro C."/>
            <person name="Lopez Roques C."/>
            <person name="Donnadieu C."/>
            <person name="Postlethwait J."/>
            <person name="Bobe J."/>
            <person name="Verreycken H."/>
            <person name="Guiguen Y."/>
        </authorList>
    </citation>
    <scope>NUCLEOTIDE SEQUENCE [LARGE SCALE GENOMIC DNA]</scope>
    <source>
        <strain evidence="1">Up_M1</strain>
        <tissue evidence="1">Testis</tissue>
    </source>
</reference>
<dbReference type="EMBL" id="JAGEUA010000006">
    <property type="protein sequence ID" value="KAL0973550.1"/>
    <property type="molecule type" value="Genomic_DNA"/>
</dbReference>
<evidence type="ECO:0000313" key="1">
    <source>
        <dbReference type="EMBL" id="KAL0973550.1"/>
    </source>
</evidence>
<protein>
    <submittedName>
        <fullName evidence="1">Uncharacterized protein</fullName>
    </submittedName>
</protein>
<proteinExistence type="predicted"/>
<name>A0ABD0WJZ6_UMBPY</name>
<dbReference type="Proteomes" id="UP001557470">
    <property type="component" value="Unassembled WGS sequence"/>
</dbReference>
<evidence type="ECO:0000313" key="2">
    <source>
        <dbReference type="Proteomes" id="UP001557470"/>
    </source>
</evidence>
<accession>A0ABD0WJZ6</accession>
<comment type="caution">
    <text evidence="1">The sequence shown here is derived from an EMBL/GenBank/DDBJ whole genome shotgun (WGS) entry which is preliminary data.</text>
</comment>